<proteinExistence type="predicted"/>
<dbReference type="AlphaFoldDB" id="U5LCS1"/>
<evidence type="ECO:0000313" key="2">
    <source>
        <dbReference type="EMBL" id="AGX04402.1"/>
    </source>
</evidence>
<dbReference type="EMBL" id="CP006643">
    <property type="protein sequence ID" value="AGX04402.1"/>
    <property type="molecule type" value="Genomic_DNA"/>
</dbReference>
<protein>
    <submittedName>
        <fullName evidence="2">Uncharacterized protein</fullName>
    </submittedName>
</protein>
<sequence length="176" mass="20683">MTSSIEVQKMNITLSIILAVCAGYLKAWKNWRVFHPTMLYTSVLVLLYNFICKDHLLWKHRSIPLESHFAGELFHAFAILPTITVLYLTFYPEKHGRLRYIILWSVLSFAAEFPFAATGMIVFENGYQYWMELLFYPVMYIMIRLHHIRPLVSYGLSAVIILLMVWLFKVPVQLAF</sequence>
<accession>U5LCS1</accession>
<keyword evidence="1" id="KW-0812">Transmembrane</keyword>
<dbReference type="Proteomes" id="UP000017805">
    <property type="component" value="Chromosome"/>
</dbReference>
<feature type="transmembrane region" description="Helical" evidence="1">
    <location>
        <begin position="73"/>
        <end position="90"/>
    </location>
</feature>
<dbReference type="PATRIC" id="fig|1367477.3.peg.2439"/>
<dbReference type="OrthoDB" id="2628935at2"/>
<reference evidence="2 3" key="1">
    <citation type="submission" date="2013-07" db="EMBL/GenBank/DDBJ databases">
        <title>Complete genome sequence of Bacillus infantis NRRL B-14911 that has potential to induce cardiac disease by antigenic mimicry.</title>
        <authorList>
            <person name="Massilamany C."/>
            <person name="Smith T.P.L."/>
            <person name="Loy J.D."/>
            <person name="Barletta R."/>
            <person name="Reddy J."/>
        </authorList>
    </citation>
    <scope>NUCLEOTIDE SEQUENCE [LARGE SCALE GENOMIC DNA]</scope>
    <source>
        <strain evidence="2 3">NRRL B-14911</strain>
    </source>
</reference>
<feature type="transmembrane region" description="Helical" evidence="1">
    <location>
        <begin position="34"/>
        <end position="52"/>
    </location>
</feature>
<feature type="transmembrane region" description="Helical" evidence="1">
    <location>
        <begin position="151"/>
        <end position="168"/>
    </location>
</feature>
<dbReference type="InterPro" id="IPR048147">
    <property type="entry name" value="CBO0543-like"/>
</dbReference>
<dbReference type="NCBIfam" id="NF041644">
    <property type="entry name" value="CBO0543_fam"/>
    <property type="match status" value="1"/>
</dbReference>
<keyword evidence="3" id="KW-1185">Reference proteome</keyword>
<dbReference type="HOGENOM" id="CLU_111598_0_0_9"/>
<name>U5LCS1_9BACI</name>
<organism evidence="2 3">
    <name type="scientific">Bacillus infantis NRRL B-14911</name>
    <dbReference type="NCBI Taxonomy" id="1367477"/>
    <lineage>
        <taxon>Bacteria</taxon>
        <taxon>Bacillati</taxon>
        <taxon>Bacillota</taxon>
        <taxon>Bacilli</taxon>
        <taxon>Bacillales</taxon>
        <taxon>Bacillaceae</taxon>
        <taxon>Bacillus</taxon>
    </lineage>
</organism>
<dbReference type="KEGG" id="bif:N288_12485"/>
<evidence type="ECO:0000256" key="1">
    <source>
        <dbReference type="SAM" id="Phobius"/>
    </source>
</evidence>
<keyword evidence="1" id="KW-1133">Transmembrane helix</keyword>
<gene>
    <name evidence="2" type="ORF">N288_12485</name>
</gene>
<evidence type="ECO:0000313" key="3">
    <source>
        <dbReference type="Proteomes" id="UP000017805"/>
    </source>
</evidence>
<keyword evidence="1" id="KW-0472">Membrane</keyword>
<dbReference type="STRING" id="1367477.N288_12485"/>
<feature type="transmembrane region" description="Helical" evidence="1">
    <location>
        <begin position="102"/>
        <end position="123"/>
    </location>
</feature>